<dbReference type="GO" id="GO:0000785">
    <property type="term" value="C:chromatin"/>
    <property type="evidence" value="ECO:0007669"/>
    <property type="project" value="TreeGrafter"/>
</dbReference>
<evidence type="ECO:0000256" key="1">
    <source>
        <dbReference type="ARBA" id="ARBA00022723"/>
    </source>
</evidence>
<dbReference type="PROSITE" id="PS50157">
    <property type="entry name" value="ZINC_FINGER_C2H2_2"/>
    <property type="match status" value="1"/>
</dbReference>
<evidence type="ECO:0000256" key="3">
    <source>
        <dbReference type="ARBA" id="ARBA00022771"/>
    </source>
</evidence>
<evidence type="ECO:0000259" key="6">
    <source>
        <dbReference type="PROSITE" id="PS50157"/>
    </source>
</evidence>
<accession>A0A392PLN5</accession>
<feature type="domain" description="C2H2-type" evidence="6">
    <location>
        <begin position="23"/>
        <end position="50"/>
    </location>
</feature>
<dbReference type="Gene3D" id="3.30.160.60">
    <property type="entry name" value="Classic Zinc Finger"/>
    <property type="match status" value="1"/>
</dbReference>
<dbReference type="PANTHER" id="PTHR14003:SF1">
    <property type="entry name" value="ZINC FINGER TRANSCRIPTION FACTOR YY1"/>
    <property type="match status" value="1"/>
</dbReference>
<comment type="caution">
    <text evidence="7">The sequence shown here is derived from an EMBL/GenBank/DDBJ whole genome shotgun (WGS) entry which is preliminary data.</text>
</comment>
<dbReference type="SUPFAM" id="SSF57667">
    <property type="entry name" value="beta-beta-alpha zinc fingers"/>
    <property type="match status" value="1"/>
</dbReference>
<dbReference type="PANTHER" id="PTHR14003">
    <property type="entry name" value="TRANSCRIPTIONAL REPRESSOR PROTEIN YY"/>
    <property type="match status" value="1"/>
</dbReference>
<feature type="non-terminal residue" evidence="7">
    <location>
        <position position="50"/>
    </location>
</feature>
<keyword evidence="8" id="KW-1185">Reference proteome</keyword>
<dbReference type="InterPro" id="IPR013087">
    <property type="entry name" value="Znf_C2H2_type"/>
</dbReference>
<reference evidence="7 8" key="1">
    <citation type="journal article" date="2018" name="Front. Plant Sci.">
        <title>Red Clover (Trifolium pratense) and Zigzag Clover (T. medium) - A Picture of Genomic Similarities and Differences.</title>
        <authorList>
            <person name="Dluhosova J."/>
            <person name="Istvanek J."/>
            <person name="Nedelnik J."/>
            <person name="Repkova J."/>
        </authorList>
    </citation>
    <scope>NUCLEOTIDE SEQUENCE [LARGE SCALE GENOMIC DNA]</scope>
    <source>
        <strain evidence="8">cv. 10/8</strain>
        <tissue evidence="7">Leaf</tissue>
    </source>
</reference>
<dbReference type="InterPro" id="IPR036236">
    <property type="entry name" value="Znf_C2H2_sf"/>
</dbReference>
<evidence type="ECO:0000256" key="5">
    <source>
        <dbReference type="PROSITE-ProRule" id="PRU00042"/>
    </source>
</evidence>
<dbReference type="GO" id="GO:0000978">
    <property type="term" value="F:RNA polymerase II cis-regulatory region sequence-specific DNA binding"/>
    <property type="evidence" value="ECO:0007669"/>
    <property type="project" value="TreeGrafter"/>
</dbReference>
<dbReference type="GO" id="GO:0008270">
    <property type="term" value="F:zinc ion binding"/>
    <property type="evidence" value="ECO:0007669"/>
    <property type="project" value="UniProtKB-KW"/>
</dbReference>
<name>A0A392PLN5_9FABA</name>
<organism evidence="7 8">
    <name type="scientific">Trifolium medium</name>
    <dbReference type="NCBI Taxonomy" id="97028"/>
    <lineage>
        <taxon>Eukaryota</taxon>
        <taxon>Viridiplantae</taxon>
        <taxon>Streptophyta</taxon>
        <taxon>Embryophyta</taxon>
        <taxon>Tracheophyta</taxon>
        <taxon>Spermatophyta</taxon>
        <taxon>Magnoliopsida</taxon>
        <taxon>eudicotyledons</taxon>
        <taxon>Gunneridae</taxon>
        <taxon>Pentapetalae</taxon>
        <taxon>rosids</taxon>
        <taxon>fabids</taxon>
        <taxon>Fabales</taxon>
        <taxon>Fabaceae</taxon>
        <taxon>Papilionoideae</taxon>
        <taxon>50 kb inversion clade</taxon>
        <taxon>NPAAA clade</taxon>
        <taxon>Hologalegina</taxon>
        <taxon>IRL clade</taxon>
        <taxon>Trifolieae</taxon>
        <taxon>Trifolium</taxon>
    </lineage>
</organism>
<dbReference type="PROSITE" id="PS00028">
    <property type="entry name" value="ZINC_FINGER_C2H2_1"/>
    <property type="match status" value="1"/>
</dbReference>
<keyword evidence="2" id="KW-0677">Repeat</keyword>
<sequence>MQAFSLDFNLRSHMKTHSQENYHICPYPDCGKRYAHEYKLKNHIASHHEK</sequence>
<dbReference type="EMBL" id="LXQA010086469">
    <property type="protein sequence ID" value="MCI13003.1"/>
    <property type="molecule type" value="Genomic_DNA"/>
</dbReference>
<evidence type="ECO:0000313" key="7">
    <source>
        <dbReference type="EMBL" id="MCI13003.1"/>
    </source>
</evidence>
<keyword evidence="1" id="KW-0479">Metal-binding</keyword>
<protein>
    <submittedName>
        <fullName evidence="7">Putative zinc finger protein</fullName>
    </submittedName>
</protein>
<evidence type="ECO:0000256" key="4">
    <source>
        <dbReference type="ARBA" id="ARBA00022833"/>
    </source>
</evidence>
<dbReference type="GO" id="GO:0005667">
    <property type="term" value="C:transcription regulator complex"/>
    <property type="evidence" value="ECO:0007669"/>
    <property type="project" value="TreeGrafter"/>
</dbReference>
<dbReference type="GO" id="GO:0000981">
    <property type="term" value="F:DNA-binding transcription factor activity, RNA polymerase II-specific"/>
    <property type="evidence" value="ECO:0007669"/>
    <property type="project" value="TreeGrafter"/>
</dbReference>
<evidence type="ECO:0000313" key="8">
    <source>
        <dbReference type="Proteomes" id="UP000265520"/>
    </source>
</evidence>
<dbReference type="Pfam" id="PF00096">
    <property type="entry name" value="zf-C2H2"/>
    <property type="match status" value="1"/>
</dbReference>
<dbReference type="GO" id="GO:0031519">
    <property type="term" value="C:PcG protein complex"/>
    <property type="evidence" value="ECO:0007669"/>
    <property type="project" value="TreeGrafter"/>
</dbReference>
<dbReference type="SMART" id="SM00355">
    <property type="entry name" value="ZnF_C2H2"/>
    <property type="match status" value="1"/>
</dbReference>
<proteinExistence type="predicted"/>
<dbReference type="Proteomes" id="UP000265520">
    <property type="component" value="Unassembled WGS sequence"/>
</dbReference>
<dbReference type="AlphaFoldDB" id="A0A392PLN5"/>
<keyword evidence="4" id="KW-0862">Zinc</keyword>
<dbReference type="FunFam" id="3.30.160.60:FF:001190">
    <property type="entry name" value="zinc finger transcription factor YY1"/>
    <property type="match status" value="1"/>
</dbReference>
<keyword evidence="3 5" id="KW-0863">Zinc-finger</keyword>
<evidence type="ECO:0000256" key="2">
    <source>
        <dbReference type="ARBA" id="ARBA00022737"/>
    </source>
</evidence>